<evidence type="ECO:0008006" key="10">
    <source>
        <dbReference type="Google" id="ProtNLM"/>
    </source>
</evidence>
<evidence type="ECO:0000313" key="9">
    <source>
        <dbReference type="Proteomes" id="UP000283509"/>
    </source>
</evidence>
<evidence type="ECO:0000256" key="1">
    <source>
        <dbReference type="ARBA" id="ARBA00008144"/>
    </source>
</evidence>
<reference evidence="8 9" key="1">
    <citation type="submission" date="2018-04" db="EMBL/GenBank/DDBJ databases">
        <authorList>
            <person name="Zhang X."/>
            <person name="Yuan J."/>
            <person name="Li F."/>
            <person name="Xiang J."/>
        </authorList>
    </citation>
    <scope>NUCLEOTIDE SEQUENCE [LARGE SCALE GENOMIC DNA]</scope>
    <source>
        <tissue evidence="8">Muscle</tissue>
    </source>
</reference>
<dbReference type="InterPro" id="IPR016024">
    <property type="entry name" value="ARM-type_fold"/>
</dbReference>
<evidence type="ECO:0000259" key="7">
    <source>
        <dbReference type="Pfam" id="PF16213"/>
    </source>
</evidence>
<keyword evidence="3" id="KW-0653">Protein transport</keyword>
<keyword evidence="9" id="KW-1185">Reference proteome</keyword>
<dbReference type="GO" id="GO:0015031">
    <property type="term" value="P:protein transport"/>
    <property type="evidence" value="ECO:0007669"/>
    <property type="project" value="UniProtKB-KW"/>
</dbReference>
<feature type="domain" description="Mon2 C-terminal" evidence="6">
    <location>
        <begin position="1003"/>
        <end position="1211"/>
    </location>
</feature>
<dbReference type="PANTHER" id="PTHR10663:SF333">
    <property type="entry name" value="PROTEIN MON2 HOMOLOG"/>
    <property type="match status" value="1"/>
</dbReference>
<feature type="region of interest" description="Disordered" evidence="4">
    <location>
        <begin position="495"/>
        <end position="514"/>
    </location>
</feature>
<reference evidence="8 9" key="2">
    <citation type="submission" date="2019-01" db="EMBL/GenBank/DDBJ databases">
        <title>The decoding of complex shrimp genome reveals the adaptation for benthos swimmer, frequently molting mechanism and breeding impact on genome.</title>
        <authorList>
            <person name="Sun Y."/>
            <person name="Gao Y."/>
            <person name="Yu Y."/>
        </authorList>
    </citation>
    <scope>NUCLEOTIDE SEQUENCE [LARGE SCALE GENOMIC DNA]</scope>
    <source>
        <tissue evidence="8">Muscle</tissue>
    </source>
</reference>
<name>A0A423TSJ9_PENVA</name>
<dbReference type="STRING" id="6689.A0A423TSJ9"/>
<evidence type="ECO:0000256" key="4">
    <source>
        <dbReference type="SAM" id="MobiDB-lite"/>
    </source>
</evidence>
<keyword evidence="2" id="KW-0813">Transport</keyword>
<dbReference type="SUPFAM" id="SSF48371">
    <property type="entry name" value="ARM repeat"/>
    <property type="match status" value="1"/>
</dbReference>
<dbReference type="AlphaFoldDB" id="A0A423TSJ9"/>
<feature type="compositionally biased region" description="Polar residues" evidence="4">
    <location>
        <begin position="503"/>
        <end position="514"/>
    </location>
</feature>
<dbReference type="Pfam" id="PF16206">
    <property type="entry name" value="Mon2_C"/>
    <property type="match status" value="2"/>
</dbReference>
<dbReference type="InterPro" id="IPR032629">
    <property type="entry name" value="DCB_dom"/>
</dbReference>
<accession>A0A423TSJ9</accession>
<evidence type="ECO:0000256" key="3">
    <source>
        <dbReference type="ARBA" id="ARBA00022927"/>
    </source>
</evidence>
<evidence type="ECO:0000313" key="8">
    <source>
        <dbReference type="EMBL" id="ROT79412.1"/>
    </source>
</evidence>
<feature type="domain" description="Mon2 C-terminal" evidence="6">
    <location>
        <begin position="742"/>
        <end position="979"/>
    </location>
</feature>
<feature type="domain" description="Mon2/Sec7/BIG1-like dimerisation and cyclophilin-binding" evidence="7">
    <location>
        <begin position="1"/>
        <end position="83"/>
    </location>
</feature>
<dbReference type="InterPro" id="IPR032817">
    <property type="entry name" value="Mon2_C"/>
</dbReference>
<evidence type="ECO:0000256" key="2">
    <source>
        <dbReference type="ARBA" id="ARBA00022448"/>
    </source>
</evidence>
<evidence type="ECO:0000259" key="5">
    <source>
        <dbReference type="Pfam" id="PF12783"/>
    </source>
</evidence>
<comment type="similarity">
    <text evidence="1">Belongs to the MON2 family.</text>
</comment>
<dbReference type="InterPro" id="IPR032691">
    <property type="entry name" value="Mon2/Sec7/BIG1-like_HUS"/>
</dbReference>
<dbReference type="Pfam" id="PF12783">
    <property type="entry name" value="Sec7-like_HUS"/>
    <property type="match status" value="1"/>
</dbReference>
<feature type="domain" description="Mon2/Sec7/BIG1-like HUS" evidence="5">
    <location>
        <begin position="121"/>
        <end position="294"/>
    </location>
</feature>
<organism evidence="8 9">
    <name type="scientific">Penaeus vannamei</name>
    <name type="common">Whiteleg shrimp</name>
    <name type="synonym">Litopenaeus vannamei</name>
    <dbReference type="NCBI Taxonomy" id="6689"/>
    <lineage>
        <taxon>Eukaryota</taxon>
        <taxon>Metazoa</taxon>
        <taxon>Ecdysozoa</taxon>
        <taxon>Arthropoda</taxon>
        <taxon>Crustacea</taxon>
        <taxon>Multicrustacea</taxon>
        <taxon>Malacostraca</taxon>
        <taxon>Eumalacostraca</taxon>
        <taxon>Eucarida</taxon>
        <taxon>Decapoda</taxon>
        <taxon>Dendrobranchiata</taxon>
        <taxon>Penaeoidea</taxon>
        <taxon>Penaeidae</taxon>
        <taxon>Penaeus</taxon>
    </lineage>
</organism>
<dbReference type="OrthoDB" id="294853at2759"/>
<protein>
    <recommendedName>
        <fullName evidence="10">Protein MON2 homolog</fullName>
    </recommendedName>
</protein>
<dbReference type="Pfam" id="PF16213">
    <property type="entry name" value="DCB"/>
    <property type="match status" value="1"/>
</dbReference>
<dbReference type="PANTHER" id="PTHR10663">
    <property type="entry name" value="GUANYL-NUCLEOTIDE EXCHANGE FACTOR"/>
    <property type="match status" value="1"/>
</dbReference>
<sequence>MQRLIVADVVDESSGEHVVETLWMLMETGVEELKVLQTVTLLLTTSTVIQGPNLAKDATVVNTASATVRQLVSVVFERVVAEDAKHYQEEEGNKNDSDESVNLEELKVLSSSPPKTLRPAAADAYLMFQDLVQLVNADQPLWLLGLTEMTRTFGLELLESVLTTFPAVFYHHPEFNFLLRDRVCALVIKLFSPNIKYRASVPASVQQATPLDKPYFPIAMRLLRVVSVLIQKYYPLLVTQCEIFLSFMVKFLDGDRPVWQRGLALEVLHKIATQPELLKSFCTNYDMKPHATKIFQHNFPVGWGRAGRRAGTVAGHASWYACRPWCLPTACLFLQGVYLPLCVNIPTGQAKSSYLEMLDKLEPPNIPDGYGVSVAYYCLLDIIRSIHLVMMGPQATNDGQTGLMDQYKPTEGDRKIHEQLVNSAWCGLLSALTVLLEACTDEAAQKIYLKLCSLAGKLELTTPRDTFITALCKSCLPPHYTLTVLNNASVAAASSSMSRGHQRSPSAESQHRTMTLRSTTGPVMLTNKNLQCMRATLSMAHCHGGVLGAAWHLLLTTLQHLVWILGLKPSTGGSLKAGRSTTETNAVITTAVIADLPVLSSMLSRLFESSQHLDDVALHHLIDALCQLSRESMELAYTNREPSLFAVAKLLETGVVNLGRVEVLWRPVTNHLLDVCQHPHVRMREWGVEAVTYLVKAALTHKHNPPLKDNQKYHSWATLMYGKSSWSPSCISFTPCLQLVVTDFLPLMPWACLPLTVDTAAKFGSQTQELNISLTAIGLMWNISDYFYQNQEKLRASLTSDNQVFPDFPGVPNMPPFDKLWMCLYARLGDLCVDSRPAVRKSAGQTLFSTIAAHGALLHNQTWQAVLWQVLFPLLDKVRQLSDSASTDKVDQGGNILIHHSRNTQQKQWAETQVLTLSGVARVFSTKQKILQGLGDFPRAWALLLDFIHTAALSKSNEVSLAALKSLQEMLQAGRSSTVVSSGSSDDLSSSSSLQSPLPEDSIANWNTAWKVWHTIGTEVTKPPPEEVTRGSDAYIPSQPFLTALVHIFPHLFQHIKPSSSAFRLCISSCSWGILSFIHPSFTDVVVTPLQEGVLQALTVIEKEITEGSVSSRAMVPELFTLLLQFSHYSCQAPSYGNVLTRPHTTKGSFYLQADWVTMNFVPFAERSMSMLVTLYQTTCAWKEVIEAQVLKNIIQGITMPLHKKYRCPHRPHGSWLLQRSWQCYRKACNLRENIRLTFGKCGLSWPLP</sequence>
<dbReference type="Proteomes" id="UP000283509">
    <property type="component" value="Unassembled WGS sequence"/>
</dbReference>
<gene>
    <name evidence="8" type="ORF">C7M84_001860</name>
</gene>
<comment type="caution">
    <text evidence="8">The sequence shown here is derived from an EMBL/GenBank/DDBJ whole genome shotgun (WGS) entry which is preliminary data.</text>
</comment>
<dbReference type="EMBL" id="QCYY01001249">
    <property type="protein sequence ID" value="ROT79412.1"/>
    <property type="molecule type" value="Genomic_DNA"/>
</dbReference>
<evidence type="ECO:0000259" key="6">
    <source>
        <dbReference type="Pfam" id="PF16206"/>
    </source>
</evidence>
<proteinExistence type="inferred from homology"/>